<evidence type="ECO:0000313" key="9">
    <source>
        <dbReference type="Proteomes" id="UP000248012"/>
    </source>
</evidence>
<evidence type="ECO:0000259" key="6">
    <source>
        <dbReference type="Pfam" id="PF02211"/>
    </source>
</evidence>
<dbReference type="RefSeq" id="WP_110794745.1">
    <property type="nucleotide sequence ID" value="NZ_KZ826481.1"/>
</dbReference>
<dbReference type="InterPro" id="IPR003168">
    <property type="entry name" value="Nitrile_hydratase_bsu"/>
</dbReference>
<evidence type="ECO:0000256" key="3">
    <source>
        <dbReference type="ARBA" id="ARBA00023239"/>
    </source>
</evidence>
<dbReference type="Gene3D" id="1.10.472.20">
    <property type="entry name" value="Nitrile hydratase, beta subunit"/>
    <property type="match status" value="1"/>
</dbReference>
<comment type="catalytic activity">
    <reaction evidence="4 5">
        <text>an aliphatic primary amide = an aliphatic nitrile + H2O</text>
        <dbReference type="Rhea" id="RHEA:12673"/>
        <dbReference type="ChEBI" id="CHEBI:15377"/>
        <dbReference type="ChEBI" id="CHEBI:65285"/>
        <dbReference type="ChEBI" id="CHEBI:80291"/>
        <dbReference type="EC" id="4.2.1.84"/>
    </reaction>
</comment>
<evidence type="ECO:0000256" key="4">
    <source>
        <dbReference type="ARBA" id="ARBA00044877"/>
    </source>
</evidence>
<gene>
    <name evidence="8" type="primary">nthB</name>
    <name evidence="8" type="ORF">DI396_03765</name>
</gene>
<dbReference type="InterPro" id="IPR024690">
    <property type="entry name" value="CN_hydtase_beta_dom_C"/>
</dbReference>
<evidence type="ECO:0000256" key="1">
    <source>
        <dbReference type="ARBA" id="ARBA00004042"/>
    </source>
</evidence>
<keyword evidence="9" id="KW-1185">Reference proteome</keyword>
<accession>A0A2V4MUS3</accession>
<dbReference type="Pfam" id="PF21006">
    <property type="entry name" value="NHase_beta_N"/>
    <property type="match status" value="1"/>
</dbReference>
<dbReference type="Pfam" id="PF02211">
    <property type="entry name" value="NHase_beta_C"/>
    <property type="match status" value="1"/>
</dbReference>
<feature type="domain" description="Nitrile hydratase beta subunit" evidence="6">
    <location>
        <begin position="125"/>
        <end position="224"/>
    </location>
</feature>
<dbReference type="GO" id="GO:0046914">
    <property type="term" value="F:transition metal ion binding"/>
    <property type="evidence" value="ECO:0007669"/>
    <property type="project" value="InterPro"/>
</dbReference>
<dbReference type="OrthoDB" id="3478924at2"/>
<evidence type="ECO:0000313" key="8">
    <source>
        <dbReference type="EMBL" id="PYC49169.1"/>
    </source>
</evidence>
<evidence type="ECO:0000259" key="7">
    <source>
        <dbReference type="Pfam" id="PF21006"/>
    </source>
</evidence>
<dbReference type="InterPro" id="IPR008990">
    <property type="entry name" value="Elect_transpt_acc-like_dom_sf"/>
</dbReference>
<dbReference type="NCBIfam" id="TIGR03888">
    <property type="entry name" value="nitrile_beta"/>
    <property type="match status" value="1"/>
</dbReference>
<feature type="domain" description="Nitrile hydratase beta subunit-like N-terminal" evidence="7">
    <location>
        <begin position="1"/>
        <end position="103"/>
    </location>
</feature>
<dbReference type="PIRSF" id="PIRSF001427">
    <property type="entry name" value="NHase_beta"/>
    <property type="match status" value="1"/>
</dbReference>
<sequence length="228" mass="24106">MSHIHDMGGRLGTGAVAPVANEPVFKTDWHARAMAVTVLAARPGGWTIDASRHARELLPPADYMRLSYYEKWIAALANLLAARGLVTTAEIDAGQSLAPAPTAEIAKRIAPAEVAQMPAGSPYVRGAGPAPLFAAADRVRSLRPAMNRCGVAGGHTRLPAYAAGHVGRVVAQRGNHVFPDTNAHGLGEAPEPLYTVAFAARDLWGTEAQAGDEVMIDLWQSYLEAADD</sequence>
<name>A0A2V4MUS3_9RHOB</name>
<dbReference type="GO" id="GO:0018822">
    <property type="term" value="F:nitrile hydratase activity"/>
    <property type="evidence" value="ECO:0007669"/>
    <property type="project" value="UniProtKB-EC"/>
</dbReference>
<keyword evidence="3 5" id="KW-0456">Lyase</keyword>
<evidence type="ECO:0000256" key="5">
    <source>
        <dbReference type="PIRNR" id="PIRNR001427"/>
    </source>
</evidence>
<dbReference type="SUPFAM" id="SSF50090">
    <property type="entry name" value="Electron transport accessory proteins"/>
    <property type="match status" value="1"/>
</dbReference>
<dbReference type="InterPro" id="IPR049054">
    <property type="entry name" value="CN_hydtase_beta-like_N"/>
</dbReference>
<comment type="function">
    <text evidence="1 5">NHase catalyzes the hydration of various nitrile compounds to the corresponding amides.</text>
</comment>
<comment type="similarity">
    <text evidence="2 5">Belongs to the nitrile hydratase subunit beta family.</text>
</comment>
<comment type="caution">
    <text evidence="8">The sequence shown here is derived from an EMBL/GenBank/DDBJ whole genome shotgun (WGS) entry which is preliminary data.</text>
</comment>
<dbReference type="AlphaFoldDB" id="A0A2V4MUS3"/>
<dbReference type="Proteomes" id="UP000248012">
    <property type="component" value="Unassembled WGS sequence"/>
</dbReference>
<dbReference type="EC" id="4.2.1.84" evidence="5"/>
<protein>
    <recommendedName>
        <fullName evidence="5">Nitrile hydratase subunit beta</fullName>
        <shortName evidence="5">NHase</shortName>
        <ecNumber evidence="5">4.2.1.84</ecNumber>
    </recommendedName>
</protein>
<reference evidence="8 9" key="1">
    <citation type="submission" date="2018-05" db="EMBL/GenBank/DDBJ databases">
        <title>Oceanovita maritima gen. nov., sp. nov., a marine bacterium in the family Rhodobacteraceae isolated from surface seawater of Lundu port Xiamen, China.</title>
        <authorList>
            <person name="Hetharua B.H."/>
            <person name="Min D."/>
            <person name="Liao H."/>
            <person name="Tian Y."/>
        </authorList>
    </citation>
    <scope>NUCLEOTIDE SEQUENCE [LARGE SCALE GENOMIC DNA]</scope>
    <source>
        <strain evidence="8 9">FSX-11</strain>
    </source>
</reference>
<organism evidence="8 9">
    <name type="scientific">Litorivita pollutaquae</name>
    <dbReference type="NCBI Taxonomy" id="2200892"/>
    <lineage>
        <taxon>Bacteria</taxon>
        <taxon>Pseudomonadati</taxon>
        <taxon>Pseudomonadota</taxon>
        <taxon>Alphaproteobacteria</taxon>
        <taxon>Rhodobacterales</taxon>
        <taxon>Paracoccaceae</taxon>
        <taxon>Litorivita</taxon>
    </lineage>
</organism>
<dbReference type="Gene3D" id="2.30.30.50">
    <property type="match status" value="1"/>
</dbReference>
<dbReference type="EMBL" id="QFVT01000002">
    <property type="protein sequence ID" value="PYC49169.1"/>
    <property type="molecule type" value="Genomic_DNA"/>
</dbReference>
<evidence type="ECO:0000256" key="2">
    <source>
        <dbReference type="ARBA" id="ARBA00009098"/>
    </source>
</evidence>
<proteinExistence type="inferred from homology"/>
<dbReference type="InterPro" id="IPR042262">
    <property type="entry name" value="CN_hydtase_beta_C"/>
</dbReference>